<evidence type="ECO:0000313" key="8">
    <source>
        <dbReference type="EMBL" id="ACM25525.1"/>
    </source>
</evidence>
<evidence type="ECO:0000256" key="6">
    <source>
        <dbReference type="PIRSR" id="PIRSR019574-1"/>
    </source>
</evidence>
<comment type="similarity">
    <text evidence="5">Belongs to the bacterial solute-binding protein PotD/PotF family.</text>
</comment>
<dbReference type="EMBL" id="CP000628">
    <property type="protein sequence ID" value="ACM25525.1"/>
    <property type="molecule type" value="Genomic_DNA"/>
</dbReference>
<dbReference type="GO" id="GO:0019808">
    <property type="term" value="F:polyamine binding"/>
    <property type="evidence" value="ECO:0007669"/>
    <property type="project" value="InterPro"/>
</dbReference>
<evidence type="ECO:0000256" key="7">
    <source>
        <dbReference type="SAM" id="SignalP"/>
    </source>
</evidence>
<dbReference type="eggNOG" id="COG0687">
    <property type="taxonomic scope" value="Bacteria"/>
</dbReference>
<feature type="signal peptide" evidence="7">
    <location>
        <begin position="1"/>
        <end position="33"/>
    </location>
</feature>
<feature type="binding site" evidence="6">
    <location>
        <position position="93"/>
    </location>
    <ligand>
        <name>spermidine</name>
        <dbReference type="ChEBI" id="CHEBI:57834"/>
    </ligand>
</feature>
<evidence type="ECO:0000256" key="5">
    <source>
        <dbReference type="PIRNR" id="PIRNR019574"/>
    </source>
</evidence>
<feature type="chain" id="PRO_5002884569" description="Putrescine-binding periplasmic protein" evidence="7">
    <location>
        <begin position="34"/>
        <end position="374"/>
    </location>
</feature>
<evidence type="ECO:0000313" key="9">
    <source>
        <dbReference type="Proteomes" id="UP000001600"/>
    </source>
</evidence>
<organism evidence="8 9">
    <name type="scientific">Rhizobium rhizogenes (strain K84 / ATCC BAA-868)</name>
    <name type="common">Agrobacterium radiobacter</name>
    <dbReference type="NCBI Taxonomy" id="311403"/>
    <lineage>
        <taxon>Bacteria</taxon>
        <taxon>Pseudomonadati</taxon>
        <taxon>Pseudomonadota</taxon>
        <taxon>Alphaproteobacteria</taxon>
        <taxon>Hyphomicrobiales</taxon>
        <taxon>Rhizobiaceae</taxon>
        <taxon>Rhizobium/Agrobacterium group</taxon>
        <taxon>Rhizobium</taxon>
    </lineage>
</organism>
<dbReference type="PANTHER" id="PTHR30222:SF12">
    <property type="entry name" value="NORSPERMIDINE SENSOR"/>
    <property type="match status" value="1"/>
</dbReference>
<dbReference type="CDD" id="cd13659">
    <property type="entry name" value="PBP2_PotF"/>
    <property type="match status" value="1"/>
</dbReference>
<dbReference type="GO" id="GO:0015846">
    <property type="term" value="P:polyamine transport"/>
    <property type="evidence" value="ECO:0007669"/>
    <property type="project" value="InterPro"/>
</dbReference>
<dbReference type="Proteomes" id="UP000001600">
    <property type="component" value="Chromosome 1"/>
</dbReference>
<dbReference type="SUPFAM" id="SSF53850">
    <property type="entry name" value="Periplasmic binding protein-like II"/>
    <property type="match status" value="1"/>
</dbReference>
<dbReference type="HOGENOM" id="CLU_026974_1_4_5"/>
<evidence type="ECO:0000256" key="2">
    <source>
        <dbReference type="ARBA" id="ARBA00022448"/>
    </source>
</evidence>
<keyword evidence="2 5" id="KW-0813">Transport</keyword>
<dbReference type="STRING" id="311403.Arad_0955"/>
<name>B9J9C3_RHIR8</name>
<dbReference type="PANTHER" id="PTHR30222">
    <property type="entry name" value="SPERMIDINE/PUTRESCINE-BINDING PERIPLASMIC PROTEIN"/>
    <property type="match status" value="1"/>
</dbReference>
<proteinExistence type="inferred from homology"/>
<gene>
    <name evidence="8" type="primary">potF</name>
    <name evidence="8" type="ordered locus">Arad_0955</name>
</gene>
<reference evidence="8 9" key="1">
    <citation type="journal article" date="2009" name="J. Bacteriol.">
        <title>Genome sequences of three Agrobacterium biovars help elucidate the evolution of multichromosome genomes in bacteria.</title>
        <authorList>
            <person name="Slater S.C."/>
            <person name="Goldman B.S."/>
            <person name="Goodner B."/>
            <person name="Setubal J.C."/>
            <person name="Farrand S.K."/>
            <person name="Nester E.W."/>
            <person name="Burr T.J."/>
            <person name="Banta L."/>
            <person name="Dickerman A.W."/>
            <person name="Paulsen I."/>
            <person name="Otten L."/>
            <person name="Suen G."/>
            <person name="Welch R."/>
            <person name="Almeida N.F."/>
            <person name="Arnold F."/>
            <person name="Burton O.T."/>
            <person name="Du Z."/>
            <person name="Ewing A."/>
            <person name="Godsy E."/>
            <person name="Heisel S."/>
            <person name="Houmiel K.L."/>
            <person name="Jhaveri J."/>
            <person name="Lu J."/>
            <person name="Miller N.M."/>
            <person name="Norton S."/>
            <person name="Chen Q."/>
            <person name="Phoolcharoen W."/>
            <person name="Ohlin V."/>
            <person name="Ondrusek D."/>
            <person name="Pride N."/>
            <person name="Stricklin S.L."/>
            <person name="Sun J."/>
            <person name="Wheeler C."/>
            <person name="Wilson L."/>
            <person name="Zhu H."/>
            <person name="Wood D.W."/>
        </authorList>
    </citation>
    <scope>NUCLEOTIDE SEQUENCE [LARGE SCALE GENOMIC DNA]</scope>
    <source>
        <strain evidence="9">K84 / ATCC BAA-868</strain>
    </source>
</reference>
<dbReference type="Gene3D" id="3.40.190.10">
    <property type="entry name" value="Periplasmic binding protein-like II"/>
    <property type="match status" value="2"/>
</dbReference>
<comment type="function">
    <text evidence="5">Required for the activity of the bacterial periplasmic transport system of putrescine.</text>
</comment>
<keyword evidence="3 7" id="KW-0732">Signal</keyword>
<dbReference type="PRINTS" id="PR00909">
    <property type="entry name" value="SPERMDNBNDNG"/>
</dbReference>
<protein>
    <recommendedName>
        <fullName evidence="5">Putrescine-binding periplasmic protein</fullName>
    </recommendedName>
</protein>
<keyword evidence="4 5" id="KW-0574">Periplasm</keyword>
<dbReference type="InterPro" id="IPR001188">
    <property type="entry name" value="Sperm_putr-bd"/>
</dbReference>
<dbReference type="GO" id="GO:0042597">
    <property type="term" value="C:periplasmic space"/>
    <property type="evidence" value="ECO:0007669"/>
    <property type="project" value="UniProtKB-SubCell"/>
</dbReference>
<sequence>MPLNKTGETMKSMFARLAATAFAAVSLVTAAQAEDKVVNVYNWSDYIDDSILADFTKETGIKVVYDTFDANETLETKLLAGKTGYDVVVPTAYFLQRQIKAGVFQKLDKSKLPNISNMWDTVQQRIAAYDPGNQYAVDYMWGTSGVGYNVDKVKQILGTDEAPDINVIFDPALAAKFKDCGIYVLDSPTDVIPAALRYLGLDPNSTKPEDFKKAEELLTAVRPNIRKFHSSEYINALANGDICLTFGYSGDVLQARNRAAEAKNGINISYSIPKKGAQMWFDVMAIPADAPHVAEAHAFINYMMRPEVIAKASNFTTYANGNKASQQFVSKEVLEDPSVYPTEEVTKSLYTLKPWDPKTQRVATRLWTKVTTGQ</sequence>
<dbReference type="PIRSF" id="PIRSF019574">
    <property type="entry name" value="Periplasmic_polyamine_BP"/>
    <property type="match status" value="1"/>
</dbReference>
<comment type="subcellular location">
    <subcellularLocation>
        <location evidence="1 5">Periplasm</location>
    </subcellularLocation>
</comment>
<evidence type="ECO:0000256" key="1">
    <source>
        <dbReference type="ARBA" id="ARBA00004418"/>
    </source>
</evidence>
<dbReference type="KEGG" id="ara:Arad_0955"/>
<dbReference type="AlphaFoldDB" id="B9J9C3"/>
<evidence type="ECO:0000256" key="3">
    <source>
        <dbReference type="ARBA" id="ARBA00022729"/>
    </source>
</evidence>
<evidence type="ECO:0000256" key="4">
    <source>
        <dbReference type="ARBA" id="ARBA00022764"/>
    </source>
</evidence>
<dbReference type="Pfam" id="PF13416">
    <property type="entry name" value="SBP_bac_8"/>
    <property type="match status" value="1"/>
</dbReference>
<dbReference type="InterPro" id="IPR006059">
    <property type="entry name" value="SBP"/>
</dbReference>
<accession>B9J9C3</accession>